<dbReference type="EMBL" id="KE504263">
    <property type="protein sequence ID" value="EPS93651.1"/>
    <property type="molecule type" value="Genomic_DNA"/>
</dbReference>
<dbReference type="OrthoDB" id="2804045at2759"/>
<keyword evidence="2" id="KW-1133">Transmembrane helix</keyword>
<evidence type="ECO:0000256" key="1">
    <source>
        <dbReference type="SAM" id="MobiDB-lite"/>
    </source>
</evidence>
<feature type="region of interest" description="Disordered" evidence="1">
    <location>
        <begin position="189"/>
        <end position="210"/>
    </location>
</feature>
<organism evidence="4 5">
    <name type="scientific">Fomitopsis schrenkii</name>
    <name type="common">Brown rot fungus</name>
    <dbReference type="NCBI Taxonomy" id="2126942"/>
    <lineage>
        <taxon>Eukaryota</taxon>
        <taxon>Fungi</taxon>
        <taxon>Dikarya</taxon>
        <taxon>Basidiomycota</taxon>
        <taxon>Agaricomycotina</taxon>
        <taxon>Agaricomycetes</taxon>
        <taxon>Polyporales</taxon>
        <taxon>Fomitopsis</taxon>
    </lineage>
</organism>
<evidence type="ECO:0000313" key="5">
    <source>
        <dbReference type="Proteomes" id="UP000015241"/>
    </source>
</evidence>
<proteinExistence type="predicted"/>
<dbReference type="Proteomes" id="UP000015241">
    <property type="component" value="Unassembled WGS sequence"/>
</dbReference>
<reference evidence="4 5" key="1">
    <citation type="journal article" date="2012" name="Science">
        <title>The Paleozoic origin of enzymatic lignin decomposition reconstructed from 31 fungal genomes.</title>
        <authorList>
            <person name="Floudas D."/>
            <person name="Binder M."/>
            <person name="Riley R."/>
            <person name="Barry K."/>
            <person name="Blanchette R.A."/>
            <person name="Henrissat B."/>
            <person name="Martinez A.T."/>
            <person name="Otillar R."/>
            <person name="Spatafora J.W."/>
            <person name="Yadav J.S."/>
            <person name="Aerts A."/>
            <person name="Benoit I."/>
            <person name="Boyd A."/>
            <person name="Carlson A."/>
            <person name="Copeland A."/>
            <person name="Coutinho P.M."/>
            <person name="de Vries R.P."/>
            <person name="Ferreira P."/>
            <person name="Findley K."/>
            <person name="Foster B."/>
            <person name="Gaskell J."/>
            <person name="Glotzer D."/>
            <person name="Gorecki P."/>
            <person name="Heitman J."/>
            <person name="Hesse C."/>
            <person name="Hori C."/>
            <person name="Igarashi K."/>
            <person name="Jurgens J.A."/>
            <person name="Kallen N."/>
            <person name="Kersten P."/>
            <person name="Kohler A."/>
            <person name="Kuees U."/>
            <person name="Kumar T.K.A."/>
            <person name="Kuo A."/>
            <person name="LaButti K."/>
            <person name="Larrondo L.F."/>
            <person name="Lindquist E."/>
            <person name="Ling A."/>
            <person name="Lombard V."/>
            <person name="Lucas S."/>
            <person name="Lundell T."/>
            <person name="Martin R."/>
            <person name="McLaughlin D.J."/>
            <person name="Morgenstern I."/>
            <person name="Morin E."/>
            <person name="Murat C."/>
            <person name="Nagy L.G."/>
            <person name="Nolan M."/>
            <person name="Ohm R.A."/>
            <person name="Patyshakuliyeva A."/>
            <person name="Rokas A."/>
            <person name="Ruiz-Duenas F.J."/>
            <person name="Sabat G."/>
            <person name="Salamov A."/>
            <person name="Samejima M."/>
            <person name="Schmutz J."/>
            <person name="Slot J.C."/>
            <person name="St John F."/>
            <person name="Stenlid J."/>
            <person name="Sun H."/>
            <person name="Sun S."/>
            <person name="Syed K."/>
            <person name="Tsang A."/>
            <person name="Wiebenga A."/>
            <person name="Young D."/>
            <person name="Pisabarro A."/>
            <person name="Eastwood D.C."/>
            <person name="Martin F."/>
            <person name="Cullen D."/>
            <person name="Grigoriev I.V."/>
            <person name="Hibbett D.S."/>
        </authorList>
    </citation>
    <scope>NUCLEOTIDE SEQUENCE</scope>
    <source>
        <strain evidence="5">FP-58527</strain>
    </source>
</reference>
<dbReference type="HOGENOM" id="CLU_1053868_0_0_1"/>
<feature type="transmembrane region" description="Helical" evidence="2">
    <location>
        <begin position="130"/>
        <end position="155"/>
    </location>
</feature>
<accession>S8DJ69</accession>
<dbReference type="InParanoid" id="S8DJ69"/>
<gene>
    <name evidence="4" type="ORF">FOMPIDRAFT_93217</name>
</gene>
<name>S8DJ69_FOMSC</name>
<feature type="domain" description="DUF6533" evidence="3">
    <location>
        <begin position="21"/>
        <end position="65"/>
    </location>
</feature>
<keyword evidence="2" id="KW-0472">Membrane</keyword>
<evidence type="ECO:0000259" key="3">
    <source>
        <dbReference type="Pfam" id="PF20151"/>
    </source>
</evidence>
<feature type="transmembrane region" description="Helical" evidence="2">
    <location>
        <begin position="161"/>
        <end position="180"/>
    </location>
</feature>
<evidence type="ECO:0000256" key="2">
    <source>
        <dbReference type="SAM" id="Phobius"/>
    </source>
</evidence>
<feature type="transmembrane region" description="Helical" evidence="2">
    <location>
        <begin position="53"/>
        <end position="70"/>
    </location>
</feature>
<feature type="transmembrane region" description="Helical" evidence="2">
    <location>
        <begin position="90"/>
        <end position="109"/>
    </location>
</feature>
<dbReference type="AlphaFoldDB" id="S8DJ69"/>
<protein>
    <recommendedName>
        <fullName evidence="3">DUF6533 domain-containing protein</fullName>
    </recommendedName>
</protein>
<dbReference type="Pfam" id="PF20151">
    <property type="entry name" value="DUF6533"/>
    <property type="match status" value="1"/>
</dbReference>
<sequence>MHPSLTPAVEEALSEIATNNYCIIAALTLYVYDRCLSADQEAAHIWGRRFSTASALYILLHVIYLFTFMLEFTQSFVELDCRMYDAPSLIVAEAAQTTANLIVLVVTWRNTYRIYKLTRKTKLSAPLSVVLLRDGSLYFGLLLILNVLNIVFHYVDLSQGVSYFVALFTNMTVSHFFLNLRAASVSHDDSPSDASSTRSRFGFQPPQGVRSSRGSLFFARDVSVDDAEDMHGDERVETSDDCGADGLQEEVTDNMYAADIIAHV</sequence>
<feature type="transmembrane region" description="Helical" evidence="2">
    <location>
        <begin position="12"/>
        <end position="32"/>
    </location>
</feature>
<dbReference type="InterPro" id="IPR045340">
    <property type="entry name" value="DUF6533"/>
</dbReference>
<evidence type="ECO:0000313" key="4">
    <source>
        <dbReference type="EMBL" id="EPS93651.1"/>
    </source>
</evidence>
<keyword evidence="5" id="KW-1185">Reference proteome</keyword>
<keyword evidence="2" id="KW-0812">Transmembrane</keyword>